<dbReference type="EMBL" id="RQHV01000007">
    <property type="protein sequence ID" value="TGN14273.1"/>
    <property type="molecule type" value="Genomic_DNA"/>
</dbReference>
<feature type="transmembrane region" description="Helical" evidence="1">
    <location>
        <begin position="158"/>
        <end position="184"/>
    </location>
</feature>
<dbReference type="AlphaFoldDB" id="A0A4R9LU06"/>
<evidence type="ECO:0000313" key="3">
    <source>
        <dbReference type="Proteomes" id="UP000298264"/>
    </source>
</evidence>
<gene>
    <name evidence="2" type="ORF">EHS11_01995</name>
</gene>
<feature type="transmembrane region" description="Helical" evidence="1">
    <location>
        <begin position="128"/>
        <end position="146"/>
    </location>
</feature>
<feature type="transmembrane region" description="Helical" evidence="1">
    <location>
        <begin position="291"/>
        <end position="319"/>
    </location>
</feature>
<keyword evidence="1" id="KW-0812">Transmembrane</keyword>
<name>A0A4R9LU06_9LEPT</name>
<feature type="transmembrane region" description="Helical" evidence="1">
    <location>
        <begin position="326"/>
        <end position="345"/>
    </location>
</feature>
<comment type="caution">
    <text evidence="2">The sequence shown here is derived from an EMBL/GenBank/DDBJ whole genome shotgun (WGS) entry which is preliminary data.</text>
</comment>
<organism evidence="2 3">
    <name type="scientific">Leptospira ilyithenensis</name>
    <dbReference type="NCBI Taxonomy" id="2484901"/>
    <lineage>
        <taxon>Bacteria</taxon>
        <taxon>Pseudomonadati</taxon>
        <taxon>Spirochaetota</taxon>
        <taxon>Spirochaetia</taxon>
        <taxon>Leptospirales</taxon>
        <taxon>Leptospiraceae</taxon>
        <taxon>Leptospira</taxon>
    </lineage>
</organism>
<evidence type="ECO:0008006" key="4">
    <source>
        <dbReference type="Google" id="ProtNLM"/>
    </source>
</evidence>
<keyword evidence="1" id="KW-0472">Membrane</keyword>
<feature type="transmembrane region" description="Helical" evidence="1">
    <location>
        <begin position="196"/>
        <end position="214"/>
    </location>
</feature>
<evidence type="ECO:0000313" key="2">
    <source>
        <dbReference type="EMBL" id="TGN14273.1"/>
    </source>
</evidence>
<evidence type="ECO:0000256" key="1">
    <source>
        <dbReference type="SAM" id="Phobius"/>
    </source>
</evidence>
<dbReference type="Proteomes" id="UP000298264">
    <property type="component" value="Unassembled WGS sequence"/>
</dbReference>
<sequence length="520" mass="61457">MFVNNRKTIWKLVIIVFSLYFFDLKSDYLSFPNDVRLYDESNNLERGLNLSFGEKLHDGYFYFVFYKFLSLFEKSNIDLYFLMYYCLFSGLIVSIVFGIKIAHNKFAPIAIYLLYFVFFLMSPNIIQMWPFITIFSSLLLSILLLISNNKNAYSLLPLLTFVLVFTRPEFILSFYIILIFALFYIWKHRNQISRKVYLYFIPLIVLLLTLVVLYDPTKGSRSIVAFGQHYSLRLALNGTIVIDPWTNWENILLDHFQEKDSLIKIVTNHPQKFFQHMRDNFEDFLTEVSNILHLGIFPSFVLLLFVYSFSFCLGLYRLVFSRETKYLAVVAWILSLPSLVGVLLIYPRTHYILQLSIPFLYMIYDTFEFLFSKVRLKKIHHVLILSLLVWLSLDKLYFKAKGKEDDTSNPCSNISLASTLNNSRLGKIKFLTTRGPICMYYKGFCEDIREYNKSSPFGAFIKKHDINLVLIDAALIQDTRFVNDLEFRDFLKNNYQIHQYDFKPMKAWNCSDQILLRRSD</sequence>
<keyword evidence="3" id="KW-1185">Reference proteome</keyword>
<keyword evidence="1" id="KW-1133">Transmembrane helix</keyword>
<accession>A0A4R9LU06</accession>
<feature type="transmembrane region" description="Helical" evidence="1">
    <location>
        <begin position="351"/>
        <end position="367"/>
    </location>
</feature>
<protein>
    <recommendedName>
        <fullName evidence="4">Glycosyltransferase RgtA/B/C/D-like domain-containing protein</fullName>
    </recommendedName>
</protein>
<proteinExistence type="predicted"/>
<feature type="transmembrane region" description="Helical" evidence="1">
    <location>
        <begin position="79"/>
        <end position="99"/>
    </location>
</feature>
<dbReference type="RefSeq" id="WP_167884314.1">
    <property type="nucleotide sequence ID" value="NZ_RQHV01000007.1"/>
</dbReference>
<reference evidence="2" key="1">
    <citation type="journal article" date="2019" name="PLoS Negl. Trop. Dis.">
        <title>Revisiting the worldwide diversity of Leptospira species in the environment.</title>
        <authorList>
            <person name="Vincent A.T."/>
            <person name="Schiettekatte O."/>
            <person name="Bourhy P."/>
            <person name="Veyrier F.J."/>
            <person name="Picardeau M."/>
        </authorList>
    </citation>
    <scope>NUCLEOTIDE SEQUENCE [LARGE SCALE GENOMIC DNA]</scope>
    <source>
        <strain evidence="2">201400974</strain>
    </source>
</reference>